<dbReference type="AlphaFoldDB" id="A0A5N5UFK3"/>
<evidence type="ECO:0000313" key="4">
    <source>
        <dbReference type="Proteomes" id="UP000326207"/>
    </source>
</evidence>
<dbReference type="EMBL" id="QJOW01000001">
    <property type="protein sequence ID" value="KAB7518340.1"/>
    <property type="molecule type" value="Genomic_DNA"/>
</dbReference>
<evidence type="ECO:0000313" key="5">
    <source>
        <dbReference type="Proteomes" id="UP000326302"/>
    </source>
</evidence>
<keyword evidence="6" id="KW-1185">Reference proteome</keyword>
<reference evidence="4 5" key="1">
    <citation type="submission" date="2019-10" db="EMBL/GenBank/DDBJ databases">
        <title>Unraveling microbial dark matter from salterns through culturing: the case of the genus Halosegnis.</title>
        <authorList>
            <person name="Duran-Viseras A."/>
            <person name="Andrei A.-S."/>
            <person name="Vera-Gargallo B."/>
            <person name="Ghai R."/>
            <person name="Sanchez-Porro C."/>
            <person name="Ventosa A."/>
        </authorList>
    </citation>
    <scope>NUCLEOTIDE SEQUENCE [LARGE SCALE GENOMIC DNA]</scope>
    <source>
        <strain evidence="3 5">F17-44</strain>
        <strain evidence="1 6">F18-79</strain>
        <strain evidence="2 4">F19-13</strain>
    </source>
</reference>
<name>A0A5N5UFK3_9EURY</name>
<accession>A0A5N5U4C9</accession>
<dbReference type="InterPro" id="IPR055540">
    <property type="entry name" value="DUF7116"/>
</dbReference>
<organism evidence="2 4">
    <name type="scientific">Halosegnis rubeus</name>
    <dbReference type="NCBI Taxonomy" id="2212850"/>
    <lineage>
        <taxon>Archaea</taxon>
        <taxon>Methanobacteriati</taxon>
        <taxon>Methanobacteriota</taxon>
        <taxon>Stenosarchaea group</taxon>
        <taxon>Halobacteria</taxon>
        <taxon>Halobacteriales</taxon>
        <taxon>Natronomonadaceae</taxon>
        <taxon>Halosegnis</taxon>
    </lineage>
</organism>
<gene>
    <name evidence="1" type="ORF">DM867_10730</name>
    <name evidence="3" type="ORF">DMP03_03005</name>
    <name evidence="2" type="ORF">DP108_10475</name>
</gene>
<evidence type="ECO:0000313" key="1">
    <source>
        <dbReference type="EMBL" id="KAB7513444.1"/>
    </source>
</evidence>
<dbReference type="Proteomes" id="UP000326302">
    <property type="component" value="Unassembled WGS sequence"/>
</dbReference>
<dbReference type="OrthoDB" id="191840at2157"/>
<evidence type="ECO:0000313" key="6">
    <source>
        <dbReference type="Proteomes" id="UP000326865"/>
    </source>
</evidence>
<dbReference type="EMBL" id="QMDY01000005">
    <property type="protein sequence ID" value="KAB7517427.1"/>
    <property type="molecule type" value="Genomic_DNA"/>
</dbReference>
<dbReference type="Proteomes" id="UP000326207">
    <property type="component" value="Unassembled WGS sequence"/>
</dbReference>
<evidence type="ECO:0000313" key="3">
    <source>
        <dbReference type="EMBL" id="KAB7518340.1"/>
    </source>
</evidence>
<dbReference type="RefSeq" id="WP_152119232.1">
    <property type="nucleotide sequence ID" value="NZ_QJOW01000001.1"/>
</dbReference>
<protein>
    <submittedName>
        <fullName evidence="2">Uncharacterized protein</fullName>
    </submittedName>
</protein>
<sequence>MSAEHAGLTDEAESIFRGLGYDIERGVDGLHATRKWRTVHVTTGEPTNEEPAAGLRCFVARADRADDLCAELCEGEYPYDWAVIGVHDDGYDVLHPSAPTLEAP</sequence>
<proteinExistence type="predicted"/>
<dbReference type="Proteomes" id="UP000326865">
    <property type="component" value="Unassembled WGS sequence"/>
</dbReference>
<dbReference type="Pfam" id="PF23429">
    <property type="entry name" value="DUF7116"/>
    <property type="match status" value="1"/>
</dbReference>
<accession>A0A5N5UFK3</accession>
<evidence type="ECO:0000313" key="2">
    <source>
        <dbReference type="EMBL" id="KAB7517427.1"/>
    </source>
</evidence>
<dbReference type="EMBL" id="QKKZ01000004">
    <property type="protein sequence ID" value="KAB7513444.1"/>
    <property type="molecule type" value="Genomic_DNA"/>
</dbReference>
<comment type="caution">
    <text evidence="2">The sequence shown here is derived from an EMBL/GenBank/DDBJ whole genome shotgun (WGS) entry which is preliminary data.</text>
</comment>
<accession>A0A5N5UJC4</accession>